<feature type="compositionally biased region" description="Basic and acidic residues" evidence="1">
    <location>
        <begin position="188"/>
        <end position="198"/>
    </location>
</feature>
<feature type="region of interest" description="Disordered" evidence="1">
    <location>
        <begin position="181"/>
        <end position="258"/>
    </location>
</feature>
<accession>A0A6A4GCN1</accession>
<dbReference type="AlphaFoldDB" id="A0A6A4GCN1"/>
<organism evidence="2 3">
    <name type="scientific">Gymnopus androsaceus JB14</name>
    <dbReference type="NCBI Taxonomy" id="1447944"/>
    <lineage>
        <taxon>Eukaryota</taxon>
        <taxon>Fungi</taxon>
        <taxon>Dikarya</taxon>
        <taxon>Basidiomycota</taxon>
        <taxon>Agaricomycotina</taxon>
        <taxon>Agaricomycetes</taxon>
        <taxon>Agaricomycetidae</taxon>
        <taxon>Agaricales</taxon>
        <taxon>Marasmiineae</taxon>
        <taxon>Omphalotaceae</taxon>
        <taxon>Gymnopus</taxon>
    </lineage>
</organism>
<gene>
    <name evidence="2" type="ORF">BT96DRAFT_1038168</name>
</gene>
<dbReference type="EMBL" id="ML770601">
    <property type="protein sequence ID" value="KAE9383264.1"/>
    <property type="molecule type" value="Genomic_DNA"/>
</dbReference>
<feature type="region of interest" description="Disordered" evidence="1">
    <location>
        <begin position="99"/>
        <end position="123"/>
    </location>
</feature>
<feature type="compositionally biased region" description="Acidic residues" evidence="1">
    <location>
        <begin position="199"/>
        <end position="236"/>
    </location>
</feature>
<dbReference type="OrthoDB" id="248495at2759"/>
<protein>
    <submittedName>
        <fullName evidence="2">Uncharacterized protein</fullName>
    </submittedName>
</protein>
<evidence type="ECO:0000313" key="3">
    <source>
        <dbReference type="Proteomes" id="UP000799118"/>
    </source>
</evidence>
<evidence type="ECO:0000256" key="1">
    <source>
        <dbReference type="SAM" id="MobiDB-lite"/>
    </source>
</evidence>
<name>A0A6A4GCN1_9AGAR</name>
<evidence type="ECO:0000313" key="2">
    <source>
        <dbReference type="EMBL" id="KAE9383264.1"/>
    </source>
</evidence>
<dbReference type="Proteomes" id="UP000799118">
    <property type="component" value="Unassembled WGS sequence"/>
</dbReference>
<sequence>MDLISGDQDSFNKFCEVFGKNLKLSIQEAAKKPCIAQGLYYSHTRNPNYCLTNKSLSATRDSLPPHQNKNLLRTKKPLSTESVFWKKVFIPESKTQLPPLRDSFTEDHGQPRPKTVLTHERAKSDHDILKGSENSARPVAFRPFVDAENKMPFKVFSRSNEGENVFTPKLAAQKSFVPFVDGSTFTPYKDRPDDKSPTQEEEPSEHADDEEQHQEPIDLDQYPEEDENDYSDDVIDEEIHGDFEEPLEEEREKMDEMSLSGVDLANSTNWKPHSLYGAEDFEEDEDGDDCKGLEDLQKFGKKGRKTSGNSNFGGADGFYHLTLKKFVGSEKLGEGGFGAVFKAKDLGAQSE</sequence>
<reference evidence="2" key="1">
    <citation type="journal article" date="2019" name="Environ. Microbiol.">
        <title>Fungal ecological strategies reflected in gene transcription - a case study of two litter decomposers.</title>
        <authorList>
            <person name="Barbi F."/>
            <person name="Kohler A."/>
            <person name="Barry K."/>
            <person name="Baskaran P."/>
            <person name="Daum C."/>
            <person name="Fauchery L."/>
            <person name="Ihrmark K."/>
            <person name="Kuo A."/>
            <person name="LaButti K."/>
            <person name="Lipzen A."/>
            <person name="Morin E."/>
            <person name="Grigoriev I.V."/>
            <person name="Henrissat B."/>
            <person name="Lindahl B."/>
            <person name="Martin F."/>
        </authorList>
    </citation>
    <scope>NUCLEOTIDE SEQUENCE</scope>
    <source>
        <strain evidence="2">JB14</strain>
    </source>
</reference>
<proteinExistence type="predicted"/>
<feature type="non-terminal residue" evidence="2">
    <location>
        <position position="351"/>
    </location>
</feature>
<keyword evidence="3" id="KW-1185">Reference proteome</keyword>